<proteinExistence type="predicted"/>
<sequence>MSALIVFIQKAIAQGIGMLFGATGEIITEKSGNLNLGVPGLMYMGGIAGLMGAFIYESGAENPSGIVGVLISMLCALLASGFGALIYSVLTITLRANQNVTGLALTTFGVGFGNFFGGSLSQLAGGVGQISVAVTGGTYRTKIPGLSKIPVIGDVLFSYGFMTYFGIILAILISWFMYKSRKGLNLRAVGESPATADAAGINVTLYKYLATIIGGAISGLGGLYFVMEYSGGTWTNNGFGDRGWLAIALVIFALWKPINAIWGSFLFGALYILYLYIPGLGRSMQEIFKMLPYLVTIVVLIFTSFRKKKEYQPPESLGNSYFREER</sequence>
<evidence type="ECO:0000256" key="1">
    <source>
        <dbReference type="ARBA" id="ARBA00004651"/>
    </source>
</evidence>
<keyword evidence="4 6" id="KW-1133">Transmembrane helix</keyword>
<accession>A0A3E2XLG5</accession>
<dbReference type="InterPro" id="IPR001851">
    <property type="entry name" value="ABC_transp_permease"/>
</dbReference>
<evidence type="ECO:0000256" key="5">
    <source>
        <dbReference type="ARBA" id="ARBA00023136"/>
    </source>
</evidence>
<feature type="transmembrane region" description="Helical" evidence="6">
    <location>
        <begin position="68"/>
        <end position="90"/>
    </location>
</feature>
<dbReference type="OrthoDB" id="9792579at2"/>
<evidence type="ECO:0000256" key="4">
    <source>
        <dbReference type="ARBA" id="ARBA00022989"/>
    </source>
</evidence>
<feature type="transmembrane region" description="Helical" evidence="6">
    <location>
        <begin position="37"/>
        <end position="56"/>
    </location>
</feature>
<evidence type="ECO:0000313" key="8">
    <source>
        <dbReference type="Proteomes" id="UP000261231"/>
    </source>
</evidence>
<dbReference type="AlphaFoldDB" id="A0A3E2XLG5"/>
<keyword evidence="8" id="KW-1185">Reference proteome</keyword>
<feature type="transmembrane region" description="Helical" evidence="6">
    <location>
        <begin position="287"/>
        <end position="305"/>
    </location>
</feature>
<evidence type="ECO:0000313" key="7">
    <source>
        <dbReference type="EMBL" id="RGC44871.1"/>
    </source>
</evidence>
<organism evidence="7 8">
    <name type="scientific">Coprococcus catus</name>
    <dbReference type="NCBI Taxonomy" id="116085"/>
    <lineage>
        <taxon>Bacteria</taxon>
        <taxon>Bacillati</taxon>
        <taxon>Bacillota</taxon>
        <taxon>Clostridia</taxon>
        <taxon>Lachnospirales</taxon>
        <taxon>Lachnospiraceae</taxon>
        <taxon>Coprococcus</taxon>
    </lineage>
</organism>
<dbReference type="PANTHER" id="PTHR43370">
    <property type="entry name" value="SUGAR ABC TRANSPORTER INTEGRAL MEMBRANE PROTEIN-RELATED"/>
    <property type="match status" value="1"/>
</dbReference>
<feature type="transmembrane region" description="Helical" evidence="6">
    <location>
        <begin position="262"/>
        <end position="281"/>
    </location>
</feature>
<comment type="subcellular location">
    <subcellularLocation>
        <location evidence="1">Cell membrane</location>
        <topology evidence="1">Multi-pass membrane protein</topology>
    </subcellularLocation>
</comment>
<dbReference type="PANTHER" id="PTHR43370:SF2">
    <property type="entry name" value="ABC TRANSPORTER PERMEASE PROTEIN"/>
    <property type="match status" value="1"/>
</dbReference>
<evidence type="ECO:0000256" key="2">
    <source>
        <dbReference type="ARBA" id="ARBA00022475"/>
    </source>
</evidence>
<dbReference type="Pfam" id="PF02653">
    <property type="entry name" value="BPD_transp_2"/>
    <property type="match status" value="1"/>
</dbReference>
<dbReference type="Proteomes" id="UP000261231">
    <property type="component" value="Unassembled WGS sequence"/>
</dbReference>
<dbReference type="GO" id="GO:0005886">
    <property type="term" value="C:plasma membrane"/>
    <property type="evidence" value="ECO:0007669"/>
    <property type="project" value="UniProtKB-SubCell"/>
</dbReference>
<keyword evidence="3 6" id="KW-0812">Transmembrane</keyword>
<feature type="transmembrane region" description="Helical" evidence="6">
    <location>
        <begin position="208"/>
        <end position="227"/>
    </location>
</feature>
<dbReference type="CDD" id="cd06580">
    <property type="entry name" value="TM_PBP1_transp_TpRbsC_like"/>
    <property type="match status" value="1"/>
</dbReference>
<keyword evidence="2" id="KW-1003">Cell membrane</keyword>
<keyword evidence="5 6" id="KW-0472">Membrane</keyword>
<protein>
    <submittedName>
        <fullName evidence="7">ABC transporter permease</fullName>
    </submittedName>
</protein>
<comment type="caution">
    <text evidence="7">The sequence shown here is derived from an EMBL/GenBank/DDBJ whole genome shotgun (WGS) entry which is preliminary data.</text>
</comment>
<evidence type="ECO:0000256" key="6">
    <source>
        <dbReference type="SAM" id="Phobius"/>
    </source>
</evidence>
<reference evidence="7 8" key="1">
    <citation type="submission" date="2018-08" db="EMBL/GenBank/DDBJ databases">
        <title>A genome reference for cultivated species of the human gut microbiota.</title>
        <authorList>
            <person name="Zou Y."/>
            <person name="Xue W."/>
            <person name="Luo G."/>
        </authorList>
    </citation>
    <scope>NUCLEOTIDE SEQUENCE [LARGE SCALE GENOMIC DNA]</scope>
    <source>
        <strain evidence="7 8">AM28-39</strain>
    </source>
</reference>
<dbReference type="GO" id="GO:0022857">
    <property type="term" value="F:transmembrane transporter activity"/>
    <property type="evidence" value="ECO:0007669"/>
    <property type="project" value="InterPro"/>
</dbReference>
<evidence type="ECO:0000256" key="3">
    <source>
        <dbReference type="ARBA" id="ARBA00022692"/>
    </source>
</evidence>
<feature type="transmembrane region" description="Helical" evidence="6">
    <location>
        <begin position="156"/>
        <end position="178"/>
    </location>
</feature>
<name>A0A3E2XLG5_9FIRM</name>
<dbReference type="RefSeq" id="WP_117540976.1">
    <property type="nucleotide sequence ID" value="NZ_JAQENQ010000015.1"/>
</dbReference>
<dbReference type="EMBL" id="QVFD01000013">
    <property type="protein sequence ID" value="RGC44871.1"/>
    <property type="molecule type" value="Genomic_DNA"/>
</dbReference>
<gene>
    <name evidence="7" type="ORF">DW747_12415</name>
</gene>